<proteinExistence type="predicted"/>
<evidence type="ECO:0000313" key="5">
    <source>
        <dbReference type="Proteomes" id="UP000537130"/>
    </source>
</evidence>
<evidence type="ECO:0000259" key="3">
    <source>
        <dbReference type="PROSITE" id="PS51371"/>
    </source>
</evidence>
<dbReference type="InterPro" id="IPR000644">
    <property type="entry name" value="CBS_dom"/>
</dbReference>
<evidence type="ECO:0000256" key="2">
    <source>
        <dbReference type="PROSITE-ProRule" id="PRU00703"/>
    </source>
</evidence>
<comment type="caution">
    <text evidence="4">The sequence shown here is derived from an EMBL/GenBank/DDBJ whole genome shotgun (WGS) entry which is preliminary data.</text>
</comment>
<reference evidence="4 5" key="1">
    <citation type="submission" date="2020-08" db="EMBL/GenBank/DDBJ databases">
        <title>Genomic Encyclopedia of Type Strains, Phase III (KMG-III): the genomes of soil and plant-associated and newly described type strains.</title>
        <authorList>
            <person name="Whitman W."/>
        </authorList>
    </citation>
    <scope>NUCLEOTIDE SEQUENCE [LARGE SCALE GENOMIC DNA]</scope>
    <source>
        <strain evidence="4 5">CECT 8654</strain>
    </source>
</reference>
<dbReference type="Pfam" id="PF00571">
    <property type="entry name" value="CBS"/>
    <property type="match status" value="2"/>
</dbReference>
<sequence length="140" mass="15621">MQVKHVMTSKPEYLDASATIREAAIRMHEHNRGFTPVGEREKLVGVVTDRDIALRGIADGKTPDDPISSVMSGKVLYCYQSDEISTVLQNMQDQGVQRLAVLNNPDNKEFVGVVALSDIARECHDADLAQRIVNCCRHYH</sequence>
<evidence type="ECO:0000313" key="4">
    <source>
        <dbReference type="EMBL" id="MBB3048786.1"/>
    </source>
</evidence>
<dbReference type="InterPro" id="IPR046342">
    <property type="entry name" value="CBS_dom_sf"/>
</dbReference>
<dbReference type="PROSITE" id="PS51371">
    <property type="entry name" value="CBS"/>
    <property type="match status" value="2"/>
</dbReference>
<dbReference type="AlphaFoldDB" id="A0A7W4W7A5"/>
<dbReference type="InterPro" id="IPR051257">
    <property type="entry name" value="Diverse_CBS-Domain"/>
</dbReference>
<dbReference type="RefSeq" id="WP_183411549.1">
    <property type="nucleotide sequence ID" value="NZ_JACHWY010000003.1"/>
</dbReference>
<dbReference type="EMBL" id="JACHWY010000003">
    <property type="protein sequence ID" value="MBB3048786.1"/>
    <property type="molecule type" value="Genomic_DNA"/>
</dbReference>
<protein>
    <submittedName>
        <fullName evidence="4">CBS domain-containing protein</fullName>
    </submittedName>
</protein>
<name>A0A7W4W7A5_9GAMM</name>
<keyword evidence="5" id="KW-1185">Reference proteome</keyword>
<organism evidence="4 5">
    <name type="scientific">Litorivivens lipolytica</name>
    <dbReference type="NCBI Taxonomy" id="1524264"/>
    <lineage>
        <taxon>Bacteria</taxon>
        <taxon>Pseudomonadati</taxon>
        <taxon>Pseudomonadota</taxon>
        <taxon>Gammaproteobacteria</taxon>
        <taxon>Litorivivens</taxon>
    </lineage>
</organism>
<dbReference type="SUPFAM" id="SSF54631">
    <property type="entry name" value="CBS-domain pair"/>
    <property type="match status" value="1"/>
</dbReference>
<dbReference type="PANTHER" id="PTHR43080">
    <property type="entry name" value="CBS DOMAIN-CONTAINING PROTEIN CBSX3, MITOCHONDRIAL"/>
    <property type="match status" value="1"/>
</dbReference>
<dbReference type="Gene3D" id="3.10.580.10">
    <property type="entry name" value="CBS-domain"/>
    <property type="match status" value="1"/>
</dbReference>
<dbReference type="Proteomes" id="UP000537130">
    <property type="component" value="Unassembled WGS sequence"/>
</dbReference>
<evidence type="ECO:0000256" key="1">
    <source>
        <dbReference type="ARBA" id="ARBA00023122"/>
    </source>
</evidence>
<feature type="domain" description="CBS" evidence="3">
    <location>
        <begin position="7"/>
        <end position="63"/>
    </location>
</feature>
<feature type="domain" description="CBS" evidence="3">
    <location>
        <begin position="71"/>
        <end position="130"/>
    </location>
</feature>
<accession>A0A7W4W7A5</accession>
<dbReference type="PANTHER" id="PTHR43080:SF2">
    <property type="entry name" value="CBS DOMAIN-CONTAINING PROTEIN"/>
    <property type="match status" value="1"/>
</dbReference>
<gene>
    <name evidence="4" type="ORF">FHR99_003060</name>
</gene>
<keyword evidence="1 2" id="KW-0129">CBS domain</keyword>
<dbReference type="SMART" id="SM00116">
    <property type="entry name" value="CBS"/>
    <property type="match status" value="2"/>
</dbReference>